<evidence type="ECO:0000256" key="5">
    <source>
        <dbReference type="ARBA" id="ARBA00022801"/>
    </source>
</evidence>
<accession>A0A9D3S4L3</accession>
<evidence type="ECO:0000256" key="7">
    <source>
        <dbReference type="ARBA" id="ARBA00023049"/>
    </source>
</evidence>
<keyword evidence="4" id="KW-0479">Metal-binding</keyword>
<dbReference type="GO" id="GO:0046872">
    <property type="term" value="F:metal ion binding"/>
    <property type="evidence" value="ECO:0007669"/>
    <property type="project" value="UniProtKB-KW"/>
</dbReference>
<evidence type="ECO:0000256" key="2">
    <source>
        <dbReference type="ARBA" id="ARBA00006954"/>
    </source>
</evidence>
<evidence type="ECO:0000256" key="3">
    <source>
        <dbReference type="ARBA" id="ARBA00022670"/>
    </source>
</evidence>
<dbReference type="GO" id="GO:0006508">
    <property type="term" value="P:proteolysis"/>
    <property type="evidence" value="ECO:0007669"/>
    <property type="project" value="UniProtKB-KW"/>
</dbReference>
<comment type="function">
    <text evidence="8">Probable zinc metalloprotease.</text>
</comment>
<dbReference type="AlphaFoldDB" id="A0A9D3S4L3"/>
<comment type="caution">
    <text evidence="9">The sequence shown here is derived from an EMBL/GenBank/DDBJ whole genome shotgun (WGS) entry which is preliminary data.</text>
</comment>
<dbReference type="InterPro" id="IPR024079">
    <property type="entry name" value="MetalloPept_cat_dom_sf"/>
</dbReference>
<name>A0A9D3S4L3_ANGAN</name>
<evidence type="ECO:0000313" key="10">
    <source>
        <dbReference type="Proteomes" id="UP001044222"/>
    </source>
</evidence>
<sequence>MLQHRHVQEFCLGPPALKEALISSNAFLKDLYSCTYSHSERLFLSEAYNPNRVLFQTLLIRTPFDWIVSHPEEPQDFESFYNSTQWHQCNSSRKKIYLQPIDVEELKQGAGISFLDDLKSYLEAFFLGFPVMSLPSISTSSMKCRFRQNELSCKVQLHTDSILRHLQQLKPIDAFCMLGLTFIDLYPCDTWNYTFGKSACELGVGVCSFSRLLGGLSTVEGSGMAERAALVMEGAGGRHDRRARPAQPHALTATELLQCCKVVSHEVCRLAGLQNCRWLRCIMQGVASPEESLFRPMHLCPICLRKLHYALGFSLLQRYRRLQAWCHHIAFTWTPRGRTRHVSTETDYHLSCDIGVEGTPQPVSATLELSSPAVSVSQNRLHGEGSGAGAPLPPAARTQGEGLAAMSGVELYADLLGDYEAWLDSCMRALQVEVPEDELSQLDRLVDAMKAPRIHPARAPSLRASLEPPREEWSVKRVVGQKFAQLLRKLRFRQLRTDHSHDDSED</sequence>
<dbReference type="PANTHER" id="PTHR32205">
    <property type="entry name" value="ARCHAEMETZINCIN-2-RELATED"/>
    <property type="match status" value="1"/>
</dbReference>
<comment type="cofactor">
    <cofactor evidence="1">
        <name>Zn(2+)</name>
        <dbReference type="ChEBI" id="CHEBI:29105"/>
    </cofactor>
</comment>
<dbReference type="InterPro" id="IPR012962">
    <property type="entry name" value="Pept_M54_archaemetzincn"/>
</dbReference>
<evidence type="ECO:0000313" key="9">
    <source>
        <dbReference type="EMBL" id="KAG5854533.1"/>
    </source>
</evidence>
<dbReference type="GO" id="GO:0008237">
    <property type="term" value="F:metallopeptidase activity"/>
    <property type="evidence" value="ECO:0007669"/>
    <property type="project" value="UniProtKB-KW"/>
</dbReference>
<keyword evidence="7" id="KW-0482">Metalloprotease</keyword>
<keyword evidence="6" id="KW-0862">Zinc</keyword>
<keyword evidence="10" id="KW-1185">Reference proteome</keyword>
<evidence type="ECO:0000256" key="1">
    <source>
        <dbReference type="ARBA" id="ARBA00001947"/>
    </source>
</evidence>
<protein>
    <recommendedName>
        <fullName evidence="11">Archaemetzincin-1</fullName>
    </recommendedName>
</protein>
<proteinExistence type="inferred from homology"/>
<dbReference type="PANTHER" id="PTHR32205:SF4">
    <property type="entry name" value="ARCHAEMETZINCIN-1"/>
    <property type="match status" value="1"/>
</dbReference>
<dbReference type="CDD" id="cd11375">
    <property type="entry name" value="Peptidase_M54"/>
    <property type="match status" value="1"/>
</dbReference>
<keyword evidence="3" id="KW-0645">Protease</keyword>
<dbReference type="Gene3D" id="3.40.390.10">
    <property type="entry name" value="Collagenase (Catalytic Domain)"/>
    <property type="match status" value="1"/>
</dbReference>
<dbReference type="Proteomes" id="UP001044222">
    <property type="component" value="Unassembled WGS sequence"/>
</dbReference>
<dbReference type="EMBL" id="JAFIRN010000002">
    <property type="protein sequence ID" value="KAG5854533.1"/>
    <property type="molecule type" value="Genomic_DNA"/>
</dbReference>
<keyword evidence="5" id="KW-0378">Hydrolase</keyword>
<organism evidence="9 10">
    <name type="scientific">Anguilla anguilla</name>
    <name type="common">European freshwater eel</name>
    <name type="synonym">Muraena anguilla</name>
    <dbReference type="NCBI Taxonomy" id="7936"/>
    <lineage>
        <taxon>Eukaryota</taxon>
        <taxon>Metazoa</taxon>
        <taxon>Chordata</taxon>
        <taxon>Craniata</taxon>
        <taxon>Vertebrata</taxon>
        <taxon>Euteleostomi</taxon>
        <taxon>Actinopterygii</taxon>
        <taxon>Neopterygii</taxon>
        <taxon>Teleostei</taxon>
        <taxon>Anguilliformes</taxon>
        <taxon>Anguillidae</taxon>
        <taxon>Anguilla</taxon>
    </lineage>
</organism>
<evidence type="ECO:0000256" key="4">
    <source>
        <dbReference type="ARBA" id="ARBA00022723"/>
    </source>
</evidence>
<dbReference type="InterPro" id="IPR052009">
    <property type="entry name" value="Archaemetzincin"/>
</dbReference>
<evidence type="ECO:0000256" key="8">
    <source>
        <dbReference type="ARBA" id="ARBA00024316"/>
    </source>
</evidence>
<evidence type="ECO:0008006" key="11">
    <source>
        <dbReference type="Google" id="ProtNLM"/>
    </source>
</evidence>
<reference evidence="9" key="1">
    <citation type="submission" date="2021-01" db="EMBL/GenBank/DDBJ databases">
        <title>A chromosome-scale assembly of European eel, Anguilla anguilla.</title>
        <authorList>
            <person name="Henkel C."/>
            <person name="Jong-Raadsen S.A."/>
            <person name="Dufour S."/>
            <person name="Weltzien F.-A."/>
            <person name="Palstra A.P."/>
            <person name="Pelster B."/>
            <person name="Spaink H.P."/>
            <person name="Van Den Thillart G.E."/>
            <person name="Jansen H."/>
            <person name="Zahm M."/>
            <person name="Klopp C."/>
            <person name="Cedric C."/>
            <person name="Louis A."/>
            <person name="Berthelot C."/>
            <person name="Parey E."/>
            <person name="Roest Crollius H."/>
            <person name="Montfort J."/>
            <person name="Robinson-Rechavi M."/>
            <person name="Bucao C."/>
            <person name="Bouchez O."/>
            <person name="Gislard M."/>
            <person name="Lluch J."/>
            <person name="Milhes M."/>
            <person name="Lampietro C."/>
            <person name="Lopez Roques C."/>
            <person name="Donnadieu C."/>
            <person name="Braasch I."/>
            <person name="Desvignes T."/>
            <person name="Postlethwait J."/>
            <person name="Bobe J."/>
            <person name="Guiguen Y."/>
            <person name="Dirks R."/>
        </authorList>
    </citation>
    <scope>NUCLEOTIDE SEQUENCE</scope>
    <source>
        <strain evidence="9">Tag_6206</strain>
        <tissue evidence="9">Liver</tissue>
    </source>
</reference>
<comment type="similarity">
    <text evidence="2">Belongs to the peptidase M54 family.</text>
</comment>
<evidence type="ECO:0000256" key="6">
    <source>
        <dbReference type="ARBA" id="ARBA00022833"/>
    </source>
</evidence>
<gene>
    <name evidence="9" type="ORF">ANANG_G00038820</name>
</gene>